<evidence type="ECO:0000313" key="1">
    <source>
        <dbReference type="EMBL" id="KAJ8664346.1"/>
    </source>
</evidence>
<accession>A0ACC2N0V6</accession>
<dbReference type="EMBL" id="CM056744">
    <property type="protein sequence ID" value="KAJ8664346.1"/>
    <property type="molecule type" value="Genomic_DNA"/>
</dbReference>
<evidence type="ECO:0000313" key="2">
    <source>
        <dbReference type="Proteomes" id="UP001239111"/>
    </source>
</evidence>
<keyword evidence="2" id="KW-1185">Reference proteome</keyword>
<sequence length="526" mass="58214">MLAQSPGPGGGTPSPELCDKQKLLPSIWNGKPAPIILPSHGSLPSPGKSPSSLSFRSRSRYRAGPSRKLRRRAVLKSGECNVLQSRISRRSLRFLQDIFTTLVDTQWRWTLLCFALSFILSWLVFASIWYLIAFTHGDFDPRHLADESWQPCVSELHSFTSCFLFSIETQHTIGYGGRSTTEECPEAIFVMCVQSISGVMIQALMVGIVFAKMSRPKQRTQTLLFSKQAVICQRDGELCLMFRVGDMRKSHIIGATVRAQLIRSRTTREGELLPHNQVELAVGADGQEENLFFIWPCTVVHRINSSSPFYNMSAEDMLSERFEIVVILEGTIESTGQTTQARSSYLPQEVLWGHRFEPIVSYSKERQGYEVDYSRFNSTLQVDTPLCSGRELAEFYRLQDGLRRHNSSAGKKNIPAKLLKLELIHVVTSLVCGSNLYPSAATPGQILTPEADAMGVLCKSPSGNLSSMSGGGGVGSPTSTADTIPQNLALPMSAAASALLQQQQQAFSARLHIDIPHIDRCSPEEL</sequence>
<comment type="caution">
    <text evidence="1">The sequence shown here is derived from an EMBL/GenBank/DDBJ whole genome shotgun (WGS) entry which is preliminary data.</text>
</comment>
<gene>
    <name evidence="1" type="ORF">QAD02_006008</name>
</gene>
<reference evidence="1" key="1">
    <citation type="submission" date="2023-04" db="EMBL/GenBank/DDBJ databases">
        <title>A chromosome-level genome assembly of the parasitoid wasp Eretmocerus hayati.</title>
        <authorList>
            <person name="Zhong Y."/>
            <person name="Liu S."/>
            <person name="Liu Y."/>
        </authorList>
    </citation>
    <scope>NUCLEOTIDE SEQUENCE</scope>
    <source>
        <strain evidence="1">ZJU_SS_LIU_2023</strain>
    </source>
</reference>
<dbReference type="Proteomes" id="UP001239111">
    <property type="component" value="Chromosome 4"/>
</dbReference>
<protein>
    <submittedName>
        <fullName evidence="1">Uncharacterized protein</fullName>
    </submittedName>
</protein>
<organism evidence="1 2">
    <name type="scientific">Eretmocerus hayati</name>
    <dbReference type="NCBI Taxonomy" id="131215"/>
    <lineage>
        <taxon>Eukaryota</taxon>
        <taxon>Metazoa</taxon>
        <taxon>Ecdysozoa</taxon>
        <taxon>Arthropoda</taxon>
        <taxon>Hexapoda</taxon>
        <taxon>Insecta</taxon>
        <taxon>Pterygota</taxon>
        <taxon>Neoptera</taxon>
        <taxon>Endopterygota</taxon>
        <taxon>Hymenoptera</taxon>
        <taxon>Apocrita</taxon>
        <taxon>Proctotrupomorpha</taxon>
        <taxon>Chalcidoidea</taxon>
        <taxon>Aphelinidae</taxon>
        <taxon>Aphelininae</taxon>
        <taxon>Eretmocerus</taxon>
    </lineage>
</organism>
<name>A0ACC2N0V6_9HYME</name>
<proteinExistence type="predicted"/>